<reference evidence="2" key="1">
    <citation type="journal article" date="2012" name="J. Bacteriol.">
        <title>Genome sequence of the haloalkaliphilic methanotrophic bacterium Methylomicrobium alcaliphilum 20Z.</title>
        <authorList>
            <person name="Vuilleumier S."/>
            <person name="Khmelenina V.N."/>
            <person name="Bringel F."/>
            <person name="Reshetnikov A.S."/>
            <person name="Lajus A."/>
            <person name="Mangenot S."/>
            <person name="Rouy Z."/>
            <person name="Op den Camp H.J."/>
            <person name="Jetten M.S."/>
            <person name="Dispirito A.A."/>
            <person name="Dunfield P."/>
            <person name="Klotz M.G."/>
            <person name="Semrau J.D."/>
            <person name="Stein L.Y."/>
            <person name="Barbe V."/>
            <person name="Medigue C."/>
            <person name="Trotsenko Y.A."/>
            <person name="Kalyuzhnaya M.G."/>
        </authorList>
    </citation>
    <scope>NUCLEOTIDE SEQUENCE [LARGE SCALE GENOMIC DNA]</scope>
    <source>
        <strain evidence="2">DSM 19304 / NCIMB 14124 / VKM B-2133 / 20Z</strain>
    </source>
</reference>
<dbReference type="AlphaFoldDB" id="G4SUZ7"/>
<evidence type="ECO:0000313" key="1">
    <source>
        <dbReference type="EMBL" id="CCE24056.1"/>
    </source>
</evidence>
<dbReference type="InterPro" id="IPR036388">
    <property type="entry name" value="WH-like_DNA-bd_sf"/>
</dbReference>
<dbReference type="InterPro" id="IPR036390">
    <property type="entry name" value="WH_DNA-bd_sf"/>
</dbReference>
<dbReference type="EMBL" id="FO082060">
    <property type="protein sequence ID" value="CCE24056.1"/>
    <property type="molecule type" value="Genomic_DNA"/>
</dbReference>
<dbReference type="HOGENOM" id="CLU_125440_1_1_6"/>
<organism evidence="1 2">
    <name type="scientific">Methylotuvimicrobium alcaliphilum (strain DSM 19304 / NCIMB 14124 / VKM B-2133 / 20Z)</name>
    <name type="common">Methylomicrobium alcaliphilum</name>
    <dbReference type="NCBI Taxonomy" id="1091494"/>
    <lineage>
        <taxon>Bacteria</taxon>
        <taxon>Pseudomonadati</taxon>
        <taxon>Pseudomonadota</taxon>
        <taxon>Gammaproteobacteria</taxon>
        <taxon>Methylococcales</taxon>
        <taxon>Methylococcaceae</taxon>
        <taxon>Methylotuvimicrobium</taxon>
    </lineage>
</organism>
<dbReference type="InterPro" id="IPR051815">
    <property type="entry name" value="Molybdate_resp_trans_reg"/>
</dbReference>
<dbReference type="STRING" id="1091494.MEALZ_2375"/>
<keyword evidence="2" id="KW-1185">Reference proteome</keyword>
<dbReference type="PATRIC" id="fig|271065.3.peg.2440"/>
<dbReference type="PANTHER" id="PTHR30432:SF1">
    <property type="entry name" value="DNA-BINDING TRANSCRIPTIONAL DUAL REGULATOR MODE"/>
    <property type="match status" value="1"/>
</dbReference>
<dbReference type="SUPFAM" id="SSF46785">
    <property type="entry name" value="Winged helix' DNA-binding domain"/>
    <property type="match status" value="1"/>
</dbReference>
<dbReference type="Gene3D" id="1.10.10.10">
    <property type="entry name" value="Winged helix-like DNA-binding domain superfamily/Winged helix DNA-binding domain"/>
    <property type="match status" value="1"/>
</dbReference>
<proteinExistence type="predicted"/>
<dbReference type="Proteomes" id="UP000008315">
    <property type="component" value="Chromosome"/>
</dbReference>
<dbReference type="KEGG" id="mah:MEALZ_2375"/>
<gene>
    <name evidence="1" type="ordered locus">MEALZ_2375</name>
</gene>
<sequence>MPADFDRLPGMKTSTNKPNLVRPRIYIGDTIALGPGKIDLLRLIDQTRSIAAAARALKMPYKRAWLLIDSLNQGFGRPVVSTASGGKGGGGAVLTTLGQDLLDRYTALEERINSASHREIEALCALAYLQEASVFDEESPSS</sequence>
<evidence type="ECO:0000313" key="2">
    <source>
        <dbReference type="Proteomes" id="UP000008315"/>
    </source>
</evidence>
<accession>G4SUZ7</accession>
<dbReference type="PANTHER" id="PTHR30432">
    <property type="entry name" value="TRANSCRIPTIONAL REGULATOR MODE"/>
    <property type="match status" value="1"/>
</dbReference>
<name>G4SUZ7_META2</name>
<protein>
    <submittedName>
        <fullName evidence="1">Uncharacterized protein</fullName>
    </submittedName>
</protein>